<dbReference type="EMBL" id="CP139558">
    <property type="protein sequence ID" value="WPU91806.1"/>
    <property type="molecule type" value="Genomic_DNA"/>
</dbReference>
<accession>A0ABZ0TGV6</accession>
<dbReference type="RefSeq" id="WP_321560972.1">
    <property type="nucleotide sequence ID" value="NZ_CP139558.1"/>
</dbReference>
<evidence type="ECO:0000313" key="2">
    <source>
        <dbReference type="Proteomes" id="UP001324380"/>
    </source>
</evidence>
<dbReference type="Proteomes" id="UP001324380">
    <property type="component" value="Chromosome"/>
</dbReference>
<organism evidence="1 2">
    <name type="scientific">Mucilaginibacter sabulilitoris</name>
    <dbReference type="NCBI Taxonomy" id="1173583"/>
    <lineage>
        <taxon>Bacteria</taxon>
        <taxon>Pseudomonadati</taxon>
        <taxon>Bacteroidota</taxon>
        <taxon>Sphingobacteriia</taxon>
        <taxon>Sphingobacteriales</taxon>
        <taxon>Sphingobacteriaceae</taxon>
        <taxon>Mucilaginibacter</taxon>
    </lineage>
</organism>
<gene>
    <name evidence="1" type="ORF">SNE25_21035</name>
</gene>
<evidence type="ECO:0000313" key="1">
    <source>
        <dbReference type="EMBL" id="WPU91806.1"/>
    </source>
</evidence>
<proteinExistence type="predicted"/>
<keyword evidence="2" id="KW-1185">Reference proteome</keyword>
<sequence>MKDQPTQNADLYRVGRKLGTVILTVNGETEIGRIYDKDLALKVCEFLNNCNRLKPTQNAGIKTAAQILDANRLRLPDHKGVIRIMPLDEEEILKAMEAYANQFKPTVNEDKDLLSKAKDLVAFKHGYADWYQIDCLELMEYEKDAIKVALLDDVASFYSMLWTNKLEKEREPTVNEIKEGDTVHFEYYTESDVVTGNGTIQWINEHECVVKDSDGRKHQMQISAIIKVHSKEVVNENLAGESAEQAEEDFWNFKYGDYGLSTSIPEFDDLDSEVVSTIFKAGWKECEGWQSTQQTIKAVAEIEKEMVELSKCLERSENGTQFYYELTVRIAQTRHLLKLIKP</sequence>
<name>A0ABZ0TGV6_9SPHI</name>
<protein>
    <submittedName>
        <fullName evidence="1">Uncharacterized protein</fullName>
    </submittedName>
</protein>
<reference evidence="1 2" key="1">
    <citation type="submission" date="2023-11" db="EMBL/GenBank/DDBJ databases">
        <title>Analysis of the Genomes of Mucilaginibacter gossypii cycad 4 and M. sabulilitoris SNA2: microbes with the potential for plant growth promotion.</title>
        <authorList>
            <person name="Hirsch A.M."/>
            <person name="Humm E."/>
            <person name="Rubbi M."/>
            <person name="Del Vecchio G."/>
            <person name="Ha S.M."/>
            <person name="Pellegrini M."/>
            <person name="Gunsalus R.P."/>
        </authorList>
    </citation>
    <scope>NUCLEOTIDE SEQUENCE [LARGE SCALE GENOMIC DNA]</scope>
    <source>
        <strain evidence="1 2">SNA2</strain>
    </source>
</reference>